<comment type="caution">
    <text evidence="1">The sequence shown here is derived from an EMBL/GenBank/DDBJ whole genome shotgun (WGS) entry which is preliminary data.</text>
</comment>
<keyword evidence="2" id="KW-1185">Reference proteome</keyword>
<protein>
    <submittedName>
        <fullName evidence="1">Uncharacterized protein</fullName>
    </submittedName>
</protein>
<sequence length="144" mass="15865">MFKILSLKVKITILGIQNRYIIHLNALELVKEYYGDLENATVQEGVSNKEILSDGWLDLIYAASIEAAKAIAIRVACLKAKDRGKHLSVSLIGALTNDTIGNGDHINSRGQFQSAERRWEKMLVKGRSDVASEMASLCYGEIVG</sequence>
<name>A0A7J8Y8K0_GOSAI</name>
<gene>
    <name evidence="1" type="ORF">Goari_002518</name>
</gene>
<proteinExistence type="predicted"/>
<dbReference type="Proteomes" id="UP000593577">
    <property type="component" value="Unassembled WGS sequence"/>
</dbReference>
<dbReference type="EMBL" id="JABFAA010000011">
    <property type="protein sequence ID" value="MBA0695921.1"/>
    <property type="molecule type" value="Genomic_DNA"/>
</dbReference>
<organism evidence="1 2">
    <name type="scientific">Gossypium aridum</name>
    <name type="common">American cotton</name>
    <name type="synonym">Erioxylum aridum</name>
    <dbReference type="NCBI Taxonomy" id="34290"/>
    <lineage>
        <taxon>Eukaryota</taxon>
        <taxon>Viridiplantae</taxon>
        <taxon>Streptophyta</taxon>
        <taxon>Embryophyta</taxon>
        <taxon>Tracheophyta</taxon>
        <taxon>Spermatophyta</taxon>
        <taxon>Magnoliopsida</taxon>
        <taxon>eudicotyledons</taxon>
        <taxon>Gunneridae</taxon>
        <taxon>Pentapetalae</taxon>
        <taxon>rosids</taxon>
        <taxon>malvids</taxon>
        <taxon>Malvales</taxon>
        <taxon>Malvaceae</taxon>
        <taxon>Malvoideae</taxon>
        <taxon>Gossypium</taxon>
    </lineage>
</organism>
<reference evidence="1 2" key="1">
    <citation type="journal article" date="2019" name="Genome Biol. Evol.">
        <title>Insights into the evolution of the New World diploid cottons (Gossypium, subgenus Houzingenia) based on genome sequencing.</title>
        <authorList>
            <person name="Grover C.E."/>
            <person name="Arick M.A. 2nd"/>
            <person name="Thrash A."/>
            <person name="Conover J.L."/>
            <person name="Sanders W.S."/>
            <person name="Peterson D.G."/>
            <person name="Frelichowski J.E."/>
            <person name="Scheffler J.A."/>
            <person name="Scheffler B.E."/>
            <person name="Wendel J.F."/>
        </authorList>
    </citation>
    <scope>NUCLEOTIDE SEQUENCE [LARGE SCALE GENOMIC DNA]</scope>
    <source>
        <strain evidence="1">185</strain>
        <tissue evidence="1">Leaf</tissue>
    </source>
</reference>
<dbReference type="AlphaFoldDB" id="A0A7J8Y8K0"/>
<evidence type="ECO:0000313" key="2">
    <source>
        <dbReference type="Proteomes" id="UP000593577"/>
    </source>
</evidence>
<evidence type="ECO:0000313" key="1">
    <source>
        <dbReference type="EMBL" id="MBA0695921.1"/>
    </source>
</evidence>
<accession>A0A7J8Y8K0</accession>